<evidence type="ECO:0000313" key="19">
    <source>
        <dbReference type="Proteomes" id="UP000471199"/>
    </source>
</evidence>
<dbReference type="Proteomes" id="UP000294017">
    <property type="component" value="Unassembled WGS sequence"/>
</dbReference>
<protein>
    <submittedName>
        <fullName evidence="2">Uncharacterized protein</fullName>
    </submittedName>
</protein>
<dbReference type="Proteomes" id="UP000433366">
    <property type="component" value="Unassembled WGS sequence"/>
</dbReference>
<dbReference type="EMBL" id="WPXC01000017">
    <property type="protein sequence ID" value="MVM10940.1"/>
    <property type="molecule type" value="Genomic_DNA"/>
</dbReference>
<evidence type="ECO:0000313" key="9">
    <source>
        <dbReference type="EMBL" id="PPJ74911.1"/>
    </source>
</evidence>
<dbReference type="EMBL" id="JAAFLG010000014">
    <property type="protein sequence ID" value="NDP56414.1"/>
    <property type="molecule type" value="Genomic_DNA"/>
</dbReference>
<organism evidence="2 12">
    <name type="scientific">Staphylococcus aureus</name>
    <dbReference type="NCBI Taxonomy" id="1280"/>
    <lineage>
        <taxon>Bacteria</taxon>
        <taxon>Bacillati</taxon>
        <taxon>Bacillota</taxon>
        <taxon>Bacilli</taxon>
        <taxon>Bacillales</taxon>
        <taxon>Staphylococcaceae</taxon>
        <taxon>Staphylococcus</taxon>
    </lineage>
</organism>
<dbReference type="Proteomes" id="UP001200271">
    <property type="component" value="Unassembled WGS sequence"/>
</dbReference>
<dbReference type="EMBL" id="CVOQ01000067">
    <property type="protein sequence ID" value="CRI22956.1"/>
    <property type="molecule type" value="Genomic_DNA"/>
</dbReference>
<dbReference type="Proteomes" id="UP000478867">
    <property type="component" value="Unassembled WGS sequence"/>
</dbReference>
<dbReference type="EMBL" id="JAANEC010000114">
    <property type="protein sequence ID" value="NUY13079.1"/>
    <property type="molecule type" value="Genomic_DNA"/>
</dbReference>
<reference evidence="8 21" key="6">
    <citation type="journal article" date="2020" name="J. Antimicrob. Chemother.">
        <title>Detection of heterogeneous vancomycin intermediate resistance in MRSA isolates from Latin America.</title>
        <authorList>
            <person name="Castro B.E."/>
            <person name="Berrio M."/>
            <person name="Vargas M.L."/>
            <person name="Carvajal L.P."/>
            <person name="Millan L.V."/>
            <person name="Rios R."/>
            <person name="Hernandez A.K."/>
            <person name="Rincon S."/>
            <person name="Cubides P."/>
            <person name="Forero E."/>
            <person name="Dinh A."/>
            <person name="Seas C."/>
            <person name="Munita J.M."/>
            <person name="Arias C.A."/>
            <person name="Reyes J."/>
            <person name="Diaz L."/>
        </authorList>
    </citation>
    <scope>NUCLEOTIDE SEQUENCE [LARGE SCALE GENOMIC DNA]</scope>
    <source>
        <strain evidence="8 21">UE1097</strain>
    </source>
</reference>
<dbReference type="EMBL" id="JAIUEN010000053">
    <property type="protein sequence ID" value="MCE3362253.1"/>
    <property type="molecule type" value="Genomic_DNA"/>
</dbReference>
<dbReference type="EMBL" id="PGWZ01000355">
    <property type="protein sequence ID" value="PPJ74911.1"/>
    <property type="molecule type" value="Genomic_DNA"/>
</dbReference>
<reference evidence="7 18" key="7">
    <citation type="submission" date="2020-01" db="EMBL/GenBank/DDBJ databases">
        <title>Analysis of Virulence and Antimicrobial Resistance Gene Carriage in Staphylococcus aureus Infections in Equids Using Whole Genome Sequencing.</title>
        <authorList>
            <person name="Little S.V."/>
            <person name="Hillhouse A.E."/>
            <person name="Cohen N.D."/>
            <person name="Lawhon S.D."/>
            <person name="Bryan L.K."/>
        </authorList>
    </citation>
    <scope>NUCLEOTIDE SEQUENCE [LARGE SCALE GENOMIC DNA]</scope>
    <source>
        <strain evidence="7 18">61-017</strain>
    </source>
</reference>
<dbReference type="Proteomes" id="UP000466646">
    <property type="component" value="Unassembled WGS sequence"/>
</dbReference>
<evidence type="ECO:0000313" key="5">
    <source>
        <dbReference type="EMBL" id="MVK35640.1"/>
    </source>
</evidence>
<reference evidence="15 16" key="4">
    <citation type="submission" date="2018-11" db="EMBL/GenBank/DDBJ databases">
        <title>Genomic profiling of Staphylococcus species from a Poultry farm system in KwaZulu-Natal, South Africa.</title>
        <authorList>
            <person name="Amoako D.G."/>
            <person name="Somboro A.M."/>
            <person name="Abia A.L.K."/>
            <person name="Bester L.A."/>
            <person name="Essack S.Y."/>
        </authorList>
    </citation>
    <scope>NUCLEOTIDE SEQUENCE [LARGE SCALE GENOMIC DNA]</scope>
    <source>
        <strain evidence="11 16">SA12</strain>
        <strain evidence="10 15">SA9</strain>
    </source>
</reference>
<dbReference type="EMBL" id="RQTF01000078">
    <property type="protein sequence ID" value="RZI07640.1"/>
    <property type="molecule type" value="Genomic_DNA"/>
</dbReference>
<reference evidence="3" key="8">
    <citation type="journal article" date="2021" name="Front Med (Lausanne)">
        <title>The Prevalence and Determinants of Fusidic Acid Resistance Among Methicillin-Resistant Staphylococcus aureus Clinical Isolates in China.</title>
        <authorList>
            <person name="Zhao H."/>
            <person name="Wang X."/>
            <person name="Wang B."/>
            <person name="Xu Y."/>
            <person name="Rao L."/>
            <person name="Wan B."/>
            <person name="Guo Y."/>
            <person name="Wu X."/>
            <person name="Yu J."/>
            <person name="Chen L."/>
            <person name="Li M."/>
            <person name="Yu F."/>
        </authorList>
    </citation>
    <scope>NUCLEOTIDE SEQUENCE</scope>
    <source>
        <strain evidence="3">NC-4</strain>
    </source>
</reference>
<dbReference type="AlphaFoldDB" id="A0A0U1MWD5"/>
<dbReference type="EMBL" id="CP023391">
    <property type="protein sequence ID" value="ATC70356.1"/>
    <property type="molecule type" value="Genomic_DNA"/>
</dbReference>
<evidence type="ECO:0000313" key="2">
    <source>
        <dbReference type="EMBL" id="CRI22956.1"/>
    </source>
</evidence>
<dbReference type="Proteomes" id="UP000039437">
    <property type="component" value="Unassembled WGS sequence"/>
</dbReference>
<evidence type="ECO:0000313" key="18">
    <source>
        <dbReference type="Proteomes" id="UP000466646"/>
    </source>
</evidence>
<dbReference type="Proteomes" id="UP000547874">
    <property type="component" value="Unassembled WGS sequence"/>
</dbReference>
<reference evidence="17 19" key="5">
    <citation type="submission" date="2019-11" db="EMBL/GenBank/DDBJ databases">
        <title>Implementation of targeted gown and glove precautions to prevent Staphylococcus aureus acquisition in community-based nursing homes.</title>
        <authorList>
            <person name="Stine O.C."/>
        </authorList>
    </citation>
    <scope>NUCLEOTIDE SEQUENCE [LARGE SCALE GENOMIC DNA]</scope>
    <source>
        <strain evidence="6 20">S_1081.LBCF.DN</strain>
        <strain evidence="5 19">S_2062.LAUP.DI</strain>
        <strain evidence="4 17">S_4031.LGMP.AI</strain>
    </source>
</reference>
<dbReference type="Proteomes" id="UP000471199">
    <property type="component" value="Unassembled WGS sequence"/>
</dbReference>
<dbReference type="Proteomes" id="UP000238775">
    <property type="component" value="Unassembled WGS sequence"/>
</dbReference>
<evidence type="ECO:0000313" key="15">
    <source>
        <dbReference type="Proteomes" id="UP000293434"/>
    </source>
</evidence>
<evidence type="ECO:0000313" key="7">
    <source>
        <dbReference type="EMBL" id="NDP56414.1"/>
    </source>
</evidence>
<dbReference type="Proteomes" id="UP000293434">
    <property type="component" value="Unassembled WGS sequence"/>
</dbReference>
<proteinExistence type="predicted"/>
<reference evidence="2 12" key="1">
    <citation type="submission" date="2015-04" db="EMBL/GenBank/DDBJ databases">
        <authorList>
            <person name="Syromyatnikov M.Y."/>
            <person name="Popov V.N."/>
        </authorList>
    </citation>
    <scope>NUCLEOTIDE SEQUENCE [LARGE SCALE GENOMIC DNA]</scope>
    <source>
        <strain evidence="2 12">AH1</strain>
    </source>
</reference>
<accession>A0A0U1MWD5</accession>
<evidence type="ECO:0000313" key="6">
    <source>
        <dbReference type="EMBL" id="MVM10940.1"/>
    </source>
</evidence>
<evidence type="ECO:0000313" key="11">
    <source>
        <dbReference type="EMBL" id="RZI07640.1"/>
    </source>
</evidence>
<dbReference type="EMBL" id="WPTS01000035">
    <property type="protein sequence ID" value="MVK35640.1"/>
    <property type="molecule type" value="Genomic_DNA"/>
</dbReference>
<reference evidence="9 14" key="3">
    <citation type="submission" date="2017-11" db="EMBL/GenBank/DDBJ databases">
        <authorList>
            <person name="Founou R.C."/>
            <person name="Founou L."/>
            <person name="Allam M."/>
            <person name="Ismail A."/>
            <person name="Essack S.Y."/>
        </authorList>
    </citation>
    <scope>NUCLEOTIDE SEQUENCE [LARGE SCALE GENOMIC DNA]</scope>
    <source>
        <strain evidence="9 14">G703N2B1</strain>
    </source>
</reference>
<reference evidence="3" key="9">
    <citation type="submission" date="2023-08" db="EMBL/GenBank/DDBJ databases">
        <authorList>
            <person name="Zhao H."/>
            <person name="Wang X."/>
        </authorList>
    </citation>
    <scope>NUCLEOTIDE SEQUENCE</scope>
    <source>
        <strain evidence="3">NC-4</strain>
    </source>
</reference>
<evidence type="ECO:0000313" key="17">
    <source>
        <dbReference type="Proteomes" id="UP000433366"/>
    </source>
</evidence>
<evidence type="ECO:0000313" key="16">
    <source>
        <dbReference type="Proteomes" id="UP000294017"/>
    </source>
</evidence>
<dbReference type="EMBL" id="RQTC01000015">
    <property type="protein sequence ID" value="RZH95772.1"/>
    <property type="molecule type" value="Genomic_DNA"/>
</dbReference>
<dbReference type="RefSeq" id="WP_011446983.1">
    <property type="nucleotide sequence ID" value="NC_021670.1"/>
</dbReference>
<evidence type="ECO:0000313" key="8">
    <source>
        <dbReference type="EMBL" id="NUY13079.1"/>
    </source>
</evidence>
<dbReference type="Proteomes" id="UP000217245">
    <property type="component" value="Chromosome"/>
</dbReference>
<sequence length="46" mass="5292">MARIPLGALYVNNVKITKTKNKNKVPINKSITIDPHYDNFIFNPHI</sequence>
<evidence type="ECO:0000313" key="21">
    <source>
        <dbReference type="Proteomes" id="UP000547874"/>
    </source>
</evidence>
<evidence type="ECO:0000313" key="13">
    <source>
        <dbReference type="Proteomes" id="UP000217245"/>
    </source>
</evidence>
<reference evidence="1 13" key="2">
    <citation type="submission" date="2017-09" db="EMBL/GenBank/DDBJ databases">
        <title>A single nucleotide polymorphism in the Staphylococcus aureus virulence regulator SaeR abolishes pathogenesis.</title>
        <authorList>
            <person name="Copin R.J."/>
            <person name="Sause W."/>
            <person name="Shopsin B."/>
            <person name="Torres V.J."/>
        </authorList>
    </citation>
    <scope>NUCLEOTIDE SEQUENCE [LARGE SCALE GENOMIC DNA]</scope>
    <source>
        <strain evidence="13">Newman</strain>
        <strain evidence="1">Newman_D2C</strain>
    </source>
</reference>
<evidence type="ECO:0000313" key="1">
    <source>
        <dbReference type="EMBL" id="ATC70356.1"/>
    </source>
</evidence>
<evidence type="ECO:0000313" key="10">
    <source>
        <dbReference type="EMBL" id="RZH95772.1"/>
    </source>
</evidence>
<evidence type="ECO:0000313" key="14">
    <source>
        <dbReference type="Proteomes" id="UP000238775"/>
    </source>
</evidence>
<gene>
    <name evidence="2" type="ORF">BN1321_80028</name>
    <name evidence="1" type="ORF">CNH36_01420</name>
    <name evidence="9" type="ORF">CV021_07150</name>
    <name evidence="10" type="ORF">EIG94_01470</name>
    <name evidence="11" type="ORF">EIH03_05350</name>
    <name evidence="4" type="ORF">GO793_10615</name>
    <name evidence="5" type="ORF">GO814_10870</name>
    <name evidence="6" type="ORF">GO942_09570</name>
    <name evidence="8" type="ORF">GQX37_11205</name>
    <name evidence="7" type="ORF">GZ130_07360</name>
    <name evidence="3" type="ORF">LB359_07815</name>
</gene>
<evidence type="ECO:0000313" key="3">
    <source>
        <dbReference type="EMBL" id="MCE3362253.1"/>
    </source>
</evidence>
<dbReference type="EMBL" id="WPRH01000581">
    <property type="protein sequence ID" value="MVI56300.1"/>
    <property type="molecule type" value="Genomic_DNA"/>
</dbReference>
<evidence type="ECO:0000313" key="20">
    <source>
        <dbReference type="Proteomes" id="UP000478867"/>
    </source>
</evidence>
<name>A0A0U1MWD5_STAAU</name>
<evidence type="ECO:0000313" key="4">
    <source>
        <dbReference type="EMBL" id="MVI56300.1"/>
    </source>
</evidence>
<evidence type="ECO:0000313" key="12">
    <source>
        <dbReference type="Proteomes" id="UP000039437"/>
    </source>
</evidence>